<sequence length="79" mass="8973">MTLNSSDSSCSPSAHCKKLDYKMIIVQNLIDEINDLRGGDQVPQLSRASDVEDLIDEVTYVSQFHNSANVFNRPLFVWR</sequence>
<proteinExistence type="predicted"/>
<evidence type="ECO:0000313" key="1">
    <source>
        <dbReference type="EMBL" id="MFH4983234.1"/>
    </source>
</evidence>
<accession>A0ABD6ETD0</accession>
<dbReference type="AlphaFoldDB" id="A0ABD6ETD0"/>
<name>A0ABD6ETD0_9BILA</name>
<protein>
    <submittedName>
        <fullName evidence="1">Uncharacterized protein</fullName>
    </submittedName>
</protein>
<keyword evidence="2" id="KW-1185">Reference proteome</keyword>
<comment type="caution">
    <text evidence="1">The sequence shown here is derived from an EMBL/GenBank/DDBJ whole genome shotgun (WGS) entry which is preliminary data.</text>
</comment>
<evidence type="ECO:0000313" key="2">
    <source>
        <dbReference type="Proteomes" id="UP001608902"/>
    </source>
</evidence>
<organism evidence="1 2">
    <name type="scientific">Gnathostoma spinigerum</name>
    <dbReference type="NCBI Taxonomy" id="75299"/>
    <lineage>
        <taxon>Eukaryota</taxon>
        <taxon>Metazoa</taxon>
        <taxon>Ecdysozoa</taxon>
        <taxon>Nematoda</taxon>
        <taxon>Chromadorea</taxon>
        <taxon>Rhabditida</taxon>
        <taxon>Spirurina</taxon>
        <taxon>Gnathostomatomorpha</taxon>
        <taxon>Gnathostomatoidea</taxon>
        <taxon>Gnathostomatidae</taxon>
        <taxon>Gnathostoma</taxon>
    </lineage>
</organism>
<gene>
    <name evidence="1" type="ORF">AB6A40_009943</name>
</gene>
<reference evidence="1 2" key="1">
    <citation type="submission" date="2024-08" db="EMBL/GenBank/DDBJ databases">
        <title>Gnathostoma spinigerum genome.</title>
        <authorList>
            <person name="Gonzalez-Bertolin B."/>
            <person name="Monzon S."/>
            <person name="Zaballos A."/>
            <person name="Jimenez P."/>
            <person name="Dekumyoy P."/>
            <person name="Varona S."/>
            <person name="Cuesta I."/>
            <person name="Sumanam S."/>
            <person name="Adisakwattana P."/>
            <person name="Gasser R.B."/>
            <person name="Hernandez-Gonzalez A."/>
            <person name="Young N.D."/>
            <person name="Perteguer M.J."/>
        </authorList>
    </citation>
    <scope>NUCLEOTIDE SEQUENCE [LARGE SCALE GENOMIC DNA]</scope>
    <source>
        <strain evidence="1">AL3</strain>
        <tissue evidence="1">Liver</tissue>
    </source>
</reference>
<dbReference type="EMBL" id="JBGFUD010011525">
    <property type="protein sequence ID" value="MFH4983234.1"/>
    <property type="molecule type" value="Genomic_DNA"/>
</dbReference>
<dbReference type="Proteomes" id="UP001608902">
    <property type="component" value="Unassembled WGS sequence"/>
</dbReference>